<dbReference type="AlphaFoldDB" id="A0A7S4B2N7"/>
<protein>
    <recommendedName>
        <fullName evidence="3">Pentacotripeptide-repeat region of PRORP domain-containing protein</fullName>
    </recommendedName>
</protein>
<keyword evidence="1" id="KW-0812">Transmembrane</keyword>
<proteinExistence type="predicted"/>
<keyword evidence="1" id="KW-1133">Transmembrane helix</keyword>
<organism evidence="2">
    <name type="scientific">Chrysotila carterae</name>
    <name type="common">Marine alga</name>
    <name type="synonym">Syracosphaera carterae</name>
    <dbReference type="NCBI Taxonomy" id="13221"/>
    <lineage>
        <taxon>Eukaryota</taxon>
        <taxon>Haptista</taxon>
        <taxon>Haptophyta</taxon>
        <taxon>Prymnesiophyceae</taxon>
        <taxon>Isochrysidales</taxon>
        <taxon>Isochrysidaceae</taxon>
        <taxon>Chrysotila</taxon>
    </lineage>
</organism>
<sequence length="288" mass="30315">MTKAEQILRVLLSSPVSTHVFLRSQLVENALVIGATLVGSFRQGCELVAQAEEHAGLMLSPRSYAALMQLGLAEQRWLEVLGLLGRVRSRGMTPSAGMLRASMRAAANIGDWGAVCRLFNELAGAEKSSEALELIGSPKVLAELRAELGGAEEDAKRLVSLTPADADAIRLAMRAHCARGDTALVTAALLRMRELGCGLGVANYVDIFELAVKKRALSALQAITPQDVAFSVGSALEPKIFALRNTAANMPRADKELLVLVAGAALAAGAIAAASHVNSAPDIDHLSF</sequence>
<dbReference type="EMBL" id="HBIZ01007727">
    <property type="protein sequence ID" value="CAE0751857.1"/>
    <property type="molecule type" value="Transcribed_RNA"/>
</dbReference>
<name>A0A7S4B2N7_CHRCT</name>
<evidence type="ECO:0000313" key="2">
    <source>
        <dbReference type="EMBL" id="CAE0751857.1"/>
    </source>
</evidence>
<reference evidence="2" key="1">
    <citation type="submission" date="2021-01" db="EMBL/GenBank/DDBJ databases">
        <authorList>
            <person name="Corre E."/>
            <person name="Pelletier E."/>
            <person name="Niang G."/>
            <person name="Scheremetjew M."/>
            <person name="Finn R."/>
            <person name="Kale V."/>
            <person name="Holt S."/>
            <person name="Cochrane G."/>
            <person name="Meng A."/>
            <person name="Brown T."/>
            <person name="Cohen L."/>
        </authorList>
    </citation>
    <scope>NUCLEOTIDE SEQUENCE</scope>
    <source>
        <strain evidence="2">CCMP645</strain>
    </source>
</reference>
<evidence type="ECO:0008006" key="3">
    <source>
        <dbReference type="Google" id="ProtNLM"/>
    </source>
</evidence>
<accession>A0A7S4B2N7</accession>
<feature type="transmembrane region" description="Helical" evidence="1">
    <location>
        <begin position="257"/>
        <end position="277"/>
    </location>
</feature>
<keyword evidence="1" id="KW-0472">Membrane</keyword>
<gene>
    <name evidence="2" type="ORF">PCAR00345_LOCUS4442</name>
</gene>
<evidence type="ECO:0000256" key="1">
    <source>
        <dbReference type="SAM" id="Phobius"/>
    </source>
</evidence>
<dbReference type="InterPro" id="IPR011990">
    <property type="entry name" value="TPR-like_helical_dom_sf"/>
</dbReference>
<dbReference type="Gene3D" id="1.25.40.10">
    <property type="entry name" value="Tetratricopeptide repeat domain"/>
    <property type="match status" value="1"/>
</dbReference>